<comment type="caution">
    <text evidence="8">The sequence shown here is derived from an EMBL/GenBank/DDBJ whole genome shotgun (WGS) entry which is preliminary data.</text>
</comment>
<protein>
    <submittedName>
        <fullName evidence="8">Uncharacterized protein</fullName>
    </submittedName>
</protein>
<evidence type="ECO:0000256" key="4">
    <source>
        <dbReference type="ARBA" id="ARBA00023026"/>
    </source>
</evidence>
<sequence length="421" mass="40846">GAITAGLTKGITFDGSSFGVSEWGKSLEGTNTLANLAGTNSAGGVLQAAKDGATGTLAQQAVGFVGTGLINAGVSTVFNGGSFGNAFKGSLVAQAAALGANSIGANTDPGSFENIASHAALGCVAGAAGSGDCASGAIGGATSALVANSIAGFVTDGQGNPSQAQLAAITALSMLAGGGVAAALGQNAATAANAAQNEVLNNTCAPGHDCGTLKSAAKDTGKAAVNTVLGLIEAVPNAFSGALPGYPDYVSFMGGARLAYDNPDFGQTLEFLAALGIAKASGTGTTSTADETAGSIRNVNPGFPQSGRTQNCVNCSIATDATLAGNPASALPSAGPQPITVLERQFGGRFGPATTADGITGQLTMAGDGSRGIVFGSRGPGETGHVFNVVNQNGTVRFLDGQTGKPANLGGYTNLHLLKTN</sequence>
<dbReference type="Pfam" id="PF04829">
    <property type="entry name" value="PT-VENN"/>
    <property type="match status" value="1"/>
</dbReference>
<organism evidence="8 9">
    <name type="scientific">Cupriavidus basilensis OR16</name>
    <dbReference type="NCBI Taxonomy" id="1127483"/>
    <lineage>
        <taxon>Bacteria</taxon>
        <taxon>Pseudomonadati</taxon>
        <taxon>Pseudomonadota</taxon>
        <taxon>Betaproteobacteria</taxon>
        <taxon>Burkholderiales</taxon>
        <taxon>Burkholderiaceae</taxon>
        <taxon>Cupriavidus</taxon>
    </lineage>
</organism>
<dbReference type="PATRIC" id="fig|1127483.3.peg.8096"/>
<evidence type="ECO:0000259" key="7">
    <source>
        <dbReference type="Pfam" id="PF15644"/>
    </source>
</evidence>
<feature type="non-terminal residue" evidence="8">
    <location>
        <position position="1"/>
    </location>
</feature>
<evidence type="ECO:0000313" key="8">
    <source>
        <dbReference type="EMBL" id="EHP37816.1"/>
    </source>
</evidence>
<dbReference type="Proteomes" id="UP000005808">
    <property type="component" value="Unassembled WGS sequence"/>
</dbReference>
<comment type="subcellular location">
    <subcellularLocation>
        <location evidence="1">Target cell</location>
        <location evidence="1">Target cell cytoplasm</location>
    </subcellularLocation>
</comment>
<dbReference type="InterPro" id="IPR006914">
    <property type="entry name" value="VENN_dom"/>
</dbReference>
<dbReference type="GO" id="GO:0090729">
    <property type="term" value="F:toxin activity"/>
    <property type="evidence" value="ECO:0007669"/>
    <property type="project" value="UniProtKB-KW"/>
</dbReference>
<keyword evidence="4" id="KW-0843">Virulence</keyword>
<feature type="domain" description="Tox-PL" evidence="7">
    <location>
        <begin position="310"/>
        <end position="405"/>
    </location>
</feature>
<feature type="domain" description="VENN motif-containing" evidence="5">
    <location>
        <begin position="164"/>
        <end position="202"/>
    </location>
</feature>
<dbReference type="EMBL" id="AHJE01000180">
    <property type="protein sequence ID" value="EHP37816.1"/>
    <property type="molecule type" value="Genomic_DNA"/>
</dbReference>
<name>H1SI34_9BURK</name>
<dbReference type="RefSeq" id="WP_006164319.1">
    <property type="nucleotide sequence ID" value="NZ_AHJE01000180.1"/>
</dbReference>
<dbReference type="InterPro" id="IPR028908">
    <property type="entry name" value="Tox-PL_dom"/>
</dbReference>
<evidence type="ECO:0000259" key="5">
    <source>
        <dbReference type="Pfam" id="PF04829"/>
    </source>
</evidence>
<evidence type="ECO:0000256" key="1">
    <source>
        <dbReference type="ARBA" id="ARBA00004219"/>
    </source>
</evidence>
<dbReference type="Pfam" id="PF15644">
    <property type="entry name" value="Gln_amidase"/>
    <property type="match status" value="1"/>
</dbReference>
<dbReference type="AlphaFoldDB" id="H1SI34"/>
<evidence type="ECO:0000313" key="9">
    <source>
        <dbReference type="Proteomes" id="UP000005808"/>
    </source>
</evidence>
<keyword evidence="2" id="KW-0800">Toxin</keyword>
<feature type="domain" description="DUF637" evidence="6">
    <location>
        <begin position="2"/>
        <end position="140"/>
    </location>
</feature>
<dbReference type="InterPro" id="IPR006915">
    <property type="entry name" value="DUF637_hemagglutn_put"/>
</dbReference>
<evidence type="ECO:0000259" key="6">
    <source>
        <dbReference type="Pfam" id="PF04830"/>
    </source>
</evidence>
<evidence type="ECO:0000256" key="3">
    <source>
        <dbReference type="ARBA" id="ARBA00022913"/>
    </source>
</evidence>
<accession>H1SI34</accession>
<gene>
    <name evidence="8" type="ORF">OR16_40734</name>
</gene>
<reference evidence="8 9" key="1">
    <citation type="journal article" date="2012" name="J. Bacteriol.">
        <title>De Novo Genome Project of Cupriavidus basilensis OR16.</title>
        <authorList>
            <person name="Cserhati M."/>
            <person name="Kriszt B."/>
            <person name="Szoboszlay S."/>
            <person name="Toth A."/>
            <person name="Szabo I."/>
            <person name="Tancsics A."/>
            <person name="Nagy I."/>
            <person name="Horvath B."/>
            <person name="Nagy I."/>
            <person name="Kukolya J."/>
        </authorList>
    </citation>
    <scope>NUCLEOTIDE SEQUENCE [LARGE SCALE GENOMIC DNA]</scope>
    <source>
        <strain evidence="8 9">OR16</strain>
    </source>
</reference>
<dbReference type="Pfam" id="PF04830">
    <property type="entry name" value="DUF637"/>
    <property type="match status" value="1"/>
</dbReference>
<keyword evidence="3" id="KW-1266">Target cell cytoplasm</keyword>
<evidence type="ECO:0000256" key="2">
    <source>
        <dbReference type="ARBA" id="ARBA00022656"/>
    </source>
</evidence>
<proteinExistence type="predicted"/>